<dbReference type="Gene3D" id="3.40.50.150">
    <property type="entry name" value="Vaccinia Virus protein VP39"/>
    <property type="match status" value="1"/>
</dbReference>
<dbReference type="PANTHER" id="PTHR45128:SF1">
    <property type="entry name" value="S-ADENOSYLMETHIONINE-DEPENDENT METHYLTRANSFERASE RV2258C"/>
    <property type="match status" value="1"/>
</dbReference>
<dbReference type="Proteomes" id="UP001209878">
    <property type="component" value="Unassembled WGS sequence"/>
</dbReference>
<name>A0AAD9PCP1_RIDPI</name>
<evidence type="ECO:0000313" key="3">
    <source>
        <dbReference type="Proteomes" id="UP001209878"/>
    </source>
</evidence>
<dbReference type="AlphaFoldDB" id="A0AAD9PCP1"/>
<protein>
    <recommendedName>
        <fullName evidence="1">Methyltransferase domain-containing protein</fullName>
    </recommendedName>
</protein>
<dbReference type="PANTHER" id="PTHR45128">
    <property type="entry name" value="METHYLTRANSFERASE TYPE 11"/>
    <property type="match status" value="1"/>
</dbReference>
<feature type="domain" description="Methyltransferase" evidence="1">
    <location>
        <begin position="134"/>
        <end position="251"/>
    </location>
</feature>
<comment type="caution">
    <text evidence="2">The sequence shown here is derived from an EMBL/GenBank/DDBJ whole genome shotgun (WGS) entry which is preliminary data.</text>
</comment>
<dbReference type="InterPro" id="IPR025714">
    <property type="entry name" value="Methyltranfer_dom"/>
</dbReference>
<dbReference type="InterPro" id="IPR053173">
    <property type="entry name" value="SAM-binding_MTase"/>
</dbReference>
<organism evidence="2 3">
    <name type="scientific">Ridgeia piscesae</name>
    <name type="common">Tubeworm</name>
    <dbReference type="NCBI Taxonomy" id="27915"/>
    <lineage>
        <taxon>Eukaryota</taxon>
        <taxon>Metazoa</taxon>
        <taxon>Spiralia</taxon>
        <taxon>Lophotrochozoa</taxon>
        <taxon>Annelida</taxon>
        <taxon>Polychaeta</taxon>
        <taxon>Sedentaria</taxon>
        <taxon>Canalipalpata</taxon>
        <taxon>Sabellida</taxon>
        <taxon>Siboglinidae</taxon>
        <taxon>Ridgeia</taxon>
    </lineage>
</organism>
<reference evidence="2" key="1">
    <citation type="journal article" date="2023" name="Mol. Biol. Evol.">
        <title>Third-Generation Sequencing Reveals the Adaptive Role of the Epigenome in Three Deep-Sea Polychaetes.</title>
        <authorList>
            <person name="Perez M."/>
            <person name="Aroh O."/>
            <person name="Sun Y."/>
            <person name="Lan Y."/>
            <person name="Juniper S.K."/>
            <person name="Young C.R."/>
            <person name="Angers B."/>
            <person name="Qian P.Y."/>
        </authorList>
    </citation>
    <scope>NUCLEOTIDE SEQUENCE</scope>
    <source>
        <strain evidence="2">R07B-5</strain>
    </source>
</reference>
<dbReference type="InterPro" id="IPR029063">
    <property type="entry name" value="SAM-dependent_MTases_sf"/>
</dbReference>
<dbReference type="CDD" id="cd02440">
    <property type="entry name" value="AdoMet_MTases"/>
    <property type="match status" value="1"/>
</dbReference>
<dbReference type="SUPFAM" id="SSF53335">
    <property type="entry name" value="S-adenosyl-L-methionine-dependent methyltransferases"/>
    <property type="match status" value="1"/>
</dbReference>
<evidence type="ECO:0000259" key="1">
    <source>
        <dbReference type="Pfam" id="PF13847"/>
    </source>
</evidence>
<gene>
    <name evidence="2" type="ORF">NP493_37g03006</name>
</gene>
<dbReference type="EMBL" id="JAODUO010000037">
    <property type="protein sequence ID" value="KAK2192152.1"/>
    <property type="molecule type" value="Genomic_DNA"/>
</dbReference>
<dbReference type="Pfam" id="PF13847">
    <property type="entry name" value="Methyltransf_31"/>
    <property type="match status" value="1"/>
</dbReference>
<keyword evidence="3" id="KW-1185">Reference proteome</keyword>
<accession>A0AAD9PCP1</accession>
<evidence type="ECO:0000313" key="2">
    <source>
        <dbReference type="EMBL" id="KAK2192152.1"/>
    </source>
</evidence>
<proteinExistence type="predicted"/>
<sequence length="315" mass="36121">MRECLGLLLVSYRNHVYCRYVREWLDLLLVSYRNHVYCRYVREWLGLLLVLYDHTQYQDVHKWRTHLMVKKFSWAEVQSRLDQVPALVQLLGIDHTQYQDVHKWRKHLMVKKFSWAEVQSRLDQVPALVQLLETGVEVCDMGCGGGEAVLALAPRFPRSTFCGIDIADEAVEMASRDAERAALKNVSFLVQDMCHMPATWGDKWDVVIAWNVVHTVAETTRALSELYRTVKSSGVVSMTDVNLHTDQADNVNYPHASYFYGMSLLHFMAVSLYHEHGEGLGPTWGMEKAADMVQKAGSSSSIRLSNPIRRSRITC</sequence>